<evidence type="ECO:0000256" key="7">
    <source>
        <dbReference type="ARBA" id="ARBA00022927"/>
    </source>
</evidence>
<evidence type="ECO:0000313" key="13">
    <source>
        <dbReference type="Proteomes" id="UP001203338"/>
    </source>
</evidence>
<comment type="subcellular location">
    <subcellularLocation>
        <location evidence="1">Cell inner membrane</location>
        <topology evidence="1">Single-pass membrane protein</topology>
    </subcellularLocation>
</comment>
<keyword evidence="5 10" id="KW-0997">Cell inner membrane</keyword>
<gene>
    <name evidence="12" type="ORF">M3P05_14580</name>
</gene>
<evidence type="ECO:0000256" key="9">
    <source>
        <dbReference type="ARBA" id="ARBA00023136"/>
    </source>
</evidence>
<keyword evidence="3 10" id="KW-0813">Transport</keyword>
<dbReference type="InterPro" id="IPR023229">
    <property type="entry name" value="T2SS_M_periplasmic_sf"/>
</dbReference>
<dbReference type="EMBL" id="JAMFLX010000020">
    <property type="protein sequence ID" value="MCL6271149.1"/>
    <property type="molecule type" value="Genomic_DNA"/>
</dbReference>
<evidence type="ECO:0000313" key="12">
    <source>
        <dbReference type="EMBL" id="MCL6271149.1"/>
    </source>
</evidence>
<dbReference type="Proteomes" id="UP001203338">
    <property type="component" value="Unassembled WGS sequence"/>
</dbReference>
<evidence type="ECO:0000256" key="5">
    <source>
        <dbReference type="ARBA" id="ARBA00022519"/>
    </source>
</evidence>
<evidence type="ECO:0000256" key="10">
    <source>
        <dbReference type="PIRNR" id="PIRNR006291"/>
    </source>
</evidence>
<dbReference type="Gene3D" id="3.30.1360.100">
    <property type="entry name" value="General secretion pathway protein M, EpsM"/>
    <property type="match status" value="1"/>
</dbReference>
<evidence type="ECO:0000256" key="11">
    <source>
        <dbReference type="SAM" id="Phobius"/>
    </source>
</evidence>
<feature type="transmembrane region" description="Helical" evidence="11">
    <location>
        <begin position="25"/>
        <end position="43"/>
    </location>
</feature>
<keyword evidence="6 11" id="KW-0812">Transmembrane</keyword>
<evidence type="ECO:0000256" key="2">
    <source>
        <dbReference type="ARBA" id="ARBA00010637"/>
    </source>
</evidence>
<evidence type="ECO:0000256" key="3">
    <source>
        <dbReference type="ARBA" id="ARBA00022448"/>
    </source>
</evidence>
<keyword evidence="4 10" id="KW-1003">Cell membrane</keyword>
<evidence type="ECO:0000256" key="4">
    <source>
        <dbReference type="ARBA" id="ARBA00022475"/>
    </source>
</evidence>
<sequence>MNRLSPYLDMARQRFDQLAEKDQKALMALAAFLVIVMFWLLIWRPLDQWADREYDELVLERETQEFIAANYERTRSLVKNQSAAPKKDAAAVIASSGRKAGLELARVQPARQGVSIWIDEAPYQKLLGWLIELHNKENLEVRQIRVERTDQDGMVKAFLRLSR</sequence>
<keyword evidence="8 11" id="KW-1133">Transmembrane helix</keyword>
<dbReference type="InterPro" id="IPR007690">
    <property type="entry name" value="T2SS_GspM"/>
</dbReference>
<dbReference type="SUPFAM" id="SSF103054">
    <property type="entry name" value="General secretion pathway protein M, EpsM"/>
    <property type="match status" value="1"/>
</dbReference>
<keyword evidence="7 10" id="KW-0653">Protein transport</keyword>
<protein>
    <recommendedName>
        <fullName evidence="10">Type II secretion system protein M</fullName>
        <shortName evidence="10">T2SS protein M</shortName>
    </recommendedName>
    <alternativeName>
        <fullName evidence="10">General secretion pathway protein M</fullName>
    </alternativeName>
</protein>
<keyword evidence="9 10" id="KW-0472">Membrane</keyword>
<evidence type="ECO:0000256" key="1">
    <source>
        <dbReference type="ARBA" id="ARBA00004377"/>
    </source>
</evidence>
<comment type="function">
    <text evidence="10">Inner membrane component of the type II secretion system required for the energy-dependent secretion of extracellular factors such as proteases and toxins from the periplasm.</text>
</comment>
<reference evidence="12 13" key="1">
    <citation type="submission" date="2022-05" db="EMBL/GenBank/DDBJ databases">
        <authorList>
            <person name="Park J.-S."/>
        </authorList>
    </citation>
    <scope>NUCLEOTIDE SEQUENCE [LARGE SCALE GENOMIC DNA]</scope>
    <source>
        <strain evidence="12 13">2012CJ34-2</strain>
    </source>
</reference>
<name>A0ABT0PIF0_9GAMM</name>
<comment type="similarity">
    <text evidence="2 10">Belongs to the GSP M family.</text>
</comment>
<accession>A0ABT0PIF0</accession>
<dbReference type="RefSeq" id="WP_249700534.1">
    <property type="nucleotide sequence ID" value="NZ_JAMFLX010000020.1"/>
</dbReference>
<comment type="caution">
    <text evidence="12">The sequence shown here is derived from an EMBL/GenBank/DDBJ whole genome shotgun (WGS) entry which is preliminary data.</text>
</comment>
<organism evidence="12 13">
    <name type="scientific">Parendozoicomonas callyspongiae</name>
    <dbReference type="NCBI Taxonomy" id="2942213"/>
    <lineage>
        <taxon>Bacteria</taxon>
        <taxon>Pseudomonadati</taxon>
        <taxon>Pseudomonadota</taxon>
        <taxon>Gammaproteobacteria</taxon>
        <taxon>Oceanospirillales</taxon>
        <taxon>Endozoicomonadaceae</taxon>
        <taxon>Parendozoicomonas</taxon>
    </lineage>
</organism>
<keyword evidence="13" id="KW-1185">Reference proteome</keyword>
<evidence type="ECO:0000256" key="8">
    <source>
        <dbReference type="ARBA" id="ARBA00022989"/>
    </source>
</evidence>
<proteinExistence type="inferred from homology"/>
<dbReference type="PIRSF" id="PIRSF006291">
    <property type="entry name" value="GspM"/>
    <property type="match status" value="1"/>
</dbReference>
<evidence type="ECO:0000256" key="6">
    <source>
        <dbReference type="ARBA" id="ARBA00022692"/>
    </source>
</evidence>
<dbReference type="Pfam" id="PF04612">
    <property type="entry name" value="T2SSM"/>
    <property type="match status" value="1"/>
</dbReference>